<protein>
    <recommendedName>
        <fullName evidence="2">SGNH hydrolase-type esterase domain-containing protein</fullName>
    </recommendedName>
</protein>
<gene>
    <name evidence="3" type="ORF">D9613_011630</name>
</gene>
<dbReference type="InterPro" id="IPR052762">
    <property type="entry name" value="PCW_deacetylase/CE"/>
</dbReference>
<dbReference type="InterPro" id="IPR036514">
    <property type="entry name" value="SGNH_hydro_sf"/>
</dbReference>
<dbReference type="PANTHER" id="PTHR37834:SF2">
    <property type="entry name" value="ESTERASE, SGNH HYDROLASE-TYPE"/>
    <property type="match status" value="1"/>
</dbReference>
<accession>A0A8H4VS87</accession>
<evidence type="ECO:0000313" key="4">
    <source>
        <dbReference type="Proteomes" id="UP000521872"/>
    </source>
</evidence>
<dbReference type="Proteomes" id="UP000521872">
    <property type="component" value="Unassembled WGS sequence"/>
</dbReference>
<organism evidence="3 4">
    <name type="scientific">Agrocybe pediades</name>
    <dbReference type="NCBI Taxonomy" id="84607"/>
    <lineage>
        <taxon>Eukaryota</taxon>
        <taxon>Fungi</taxon>
        <taxon>Dikarya</taxon>
        <taxon>Basidiomycota</taxon>
        <taxon>Agaricomycotina</taxon>
        <taxon>Agaricomycetes</taxon>
        <taxon>Agaricomycetidae</taxon>
        <taxon>Agaricales</taxon>
        <taxon>Agaricineae</taxon>
        <taxon>Strophariaceae</taxon>
        <taxon>Agrocybe</taxon>
    </lineage>
</organism>
<dbReference type="AlphaFoldDB" id="A0A8H4VS87"/>
<evidence type="ECO:0000313" key="3">
    <source>
        <dbReference type="EMBL" id="KAF4618164.1"/>
    </source>
</evidence>
<proteinExistence type="predicted"/>
<dbReference type="EMBL" id="JAACJL010000018">
    <property type="protein sequence ID" value="KAF4618164.1"/>
    <property type="molecule type" value="Genomic_DNA"/>
</dbReference>
<reference evidence="3 4" key="1">
    <citation type="submission" date="2019-12" db="EMBL/GenBank/DDBJ databases">
        <authorList>
            <person name="Floudas D."/>
            <person name="Bentzer J."/>
            <person name="Ahren D."/>
            <person name="Johansson T."/>
            <person name="Persson P."/>
            <person name="Tunlid A."/>
        </authorList>
    </citation>
    <scope>NUCLEOTIDE SEQUENCE [LARGE SCALE GENOMIC DNA]</scope>
    <source>
        <strain evidence="3 4">CBS 102.39</strain>
    </source>
</reference>
<sequence>MMLAISRIATGAILLAISLTSSVFAVASHAPPATLTVKNNHPLIYYHGRWDSDVGTWWPGSGFKIKVKNLKSLTLNLGPKTPYPFNTLGVSIGDSEFFPINGSAGANTIPLPASLAKASRDQGTTVRINAAGWQTYRMQLDNITLNSDALLVPYTPSKTVFQIIGDSFSSGYLMPFGADQSWPFLVGEAFKAEHRITAQAGAALTDIVSYGNAHGLSYQFFKTEDTGYYYTTDHNYTTPWNFARDQPPPTHVVIHIGANDAAQGVSNDQFVQVYSDFLVRIRKLYPHQPIFMFTPWGWPSSDGNVYYYYQGLYQQILDARVATGDKNIFLVDTTGWITWDDVFPDSLHPTVAGQAKVANNFLAFLKDWGMVPPPA</sequence>
<feature type="chain" id="PRO_5034517080" description="SGNH hydrolase-type esterase domain-containing protein" evidence="1">
    <location>
        <begin position="26"/>
        <end position="375"/>
    </location>
</feature>
<comment type="caution">
    <text evidence="3">The sequence shown here is derived from an EMBL/GenBank/DDBJ whole genome shotgun (WGS) entry which is preliminary data.</text>
</comment>
<dbReference type="Gene3D" id="2.60.120.260">
    <property type="entry name" value="Galactose-binding domain-like"/>
    <property type="match status" value="1"/>
</dbReference>
<dbReference type="Pfam" id="PF13472">
    <property type="entry name" value="Lipase_GDSL_2"/>
    <property type="match status" value="1"/>
</dbReference>
<name>A0A8H4VS87_9AGAR</name>
<dbReference type="PANTHER" id="PTHR37834">
    <property type="entry name" value="GDSL-LIKE LIPASE/ACYLHYDROLASE DOMAIN PROTEIN (AFU_ORTHOLOGUE AFUA_2G00620)"/>
    <property type="match status" value="1"/>
</dbReference>
<dbReference type="Gene3D" id="3.40.50.1110">
    <property type="entry name" value="SGNH hydrolase"/>
    <property type="match status" value="1"/>
</dbReference>
<evidence type="ECO:0000259" key="2">
    <source>
        <dbReference type="Pfam" id="PF13472"/>
    </source>
</evidence>
<feature type="signal peptide" evidence="1">
    <location>
        <begin position="1"/>
        <end position="25"/>
    </location>
</feature>
<evidence type="ECO:0000256" key="1">
    <source>
        <dbReference type="SAM" id="SignalP"/>
    </source>
</evidence>
<dbReference type="SUPFAM" id="SSF52266">
    <property type="entry name" value="SGNH hydrolase"/>
    <property type="match status" value="1"/>
</dbReference>
<keyword evidence="1" id="KW-0732">Signal</keyword>
<keyword evidence="4" id="KW-1185">Reference proteome</keyword>
<feature type="domain" description="SGNH hydrolase-type esterase" evidence="2">
    <location>
        <begin position="164"/>
        <end position="355"/>
    </location>
</feature>
<dbReference type="InterPro" id="IPR013830">
    <property type="entry name" value="SGNH_hydro"/>
</dbReference>